<evidence type="ECO:0000313" key="2">
    <source>
        <dbReference type="Proteomes" id="UP001177021"/>
    </source>
</evidence>
<protein>
    <submittedName>
        <fullName evidence="1">Uncharacterized protein</fullName>
    </submittedName>
</protein>
<sequence length="112" mass="13088">MRIWTELNGTPPAPVDLFVYTHQHRKNKAWVDRRSEHVYEKYKCRLEELTQQASLQGTPPPKEIDVWIEVAGTRKGHIYGLWSELLYLQAGEITVVQVLRQLNGCKDMKLKN</sequence>
<comment type="caution">
    <text evidence="1">The sequence shown here is derived from an EMBL/GenBank/DDBJ whole genome shotgun (WGS) entry which is preliminary data.</text>
</comment>
<gene>
    <name evidence="1" type="ORF">MILVUS5_LOCUS16315</name>
</gene>
<dbReference type="EMBL" id="CASHSV030000109">
    <property type="protein sequence ID" value="CAJ2647879.1"/>
    <property type="molecule type" value="Genomic_DNA"/>
</dbReference>
<proteinExistence type="predicted"/>
<name>A0ACB0JVK5_TRIPR</name>
<reference evidence="1" key="1">
    <citation type="submission" date="2023-10" db="EMBL/GenBank/DDBJ databases">
        <authorList>
            <person name="Rodriguez Cubillos JULIANA M."/>
            <person name="De Vega J."/>
        </authorList>
    </citation>
    <scope>NUCLEOTIDE SEQUENCE</scope>
</reference>
<evidence type="ECO:0000313" key="1">
    <source>
        <dbReference type="EMBL" id="CAJ2647879.1"/>
    </source>
</evidence>
<organism evidence="1 2">
    <name type="scientific">Trifolium pratense</name>
    <name type="common">Red clover</name>
    <dbReference type="NCBI Taxonomy" id="57577"/>
    <lineage>
        <taxon>Eukaryota</taxon>
        <taxon>Viridiplantae</taxon>
        <taxon>Streptophyta</taxon>
        <taxon>Embryophyta</taxon>
        <taxon>Tracheophyta</taxon>
        <taxon>Spermatophyta</taxon>
        <taxon>Magnoliopsida</taxon>
        <taxon>eudicotyledons</taxon>
        <taxon>Gunneridae</taxon>
        <taxon>Pentapetalae</taxon>
        <taxon>rosids</taxon>
        <taxon>fabids</taxon>
        <taxon>Fabales</taxon>
        <taxon>Fabaceae</taxon>
        <taxon>Papilionoideae</taxon>
        <taxon>50 kb inversion clade</taxon>
        <taxon>NPAAA clade</taxon>
        <taxon>Hologalegina</taxon>
        <taxon>IRL clade</taxon>
        <taxon>Trifolieae</taxon>
        <taxon>Trifolium</taxon>
    </lineage>
</organism>
<dbReference type="Proteomes" id="UP001177021">
    <property type="component" value="Unassembled WGS sequence"/>
</dbReference>
<accession>A0ACB0JVK5</accession>
<keyword evidence="2" id="KW-1185">Reference proteome</keyword>